<dbReference type="CDD" id="cd07377">
    <property type="entry name" value="WHTH_GntR"/>
    <property type="match status" value="1"/>
</dbReference>
<dbReference type="Proteomes" id="UP000642748">
    <property type="component" value="Unassembled WGS sequence"/>
</dbReference>
<protein>
    <submittedName>
        <fullName evidence="5">GntR family transcriptional regulator</fullName>
    </submittedName>
</protein>
<dbReference type="PANTHER" id="PTHR43537">
    <property type="entry name" value="TRANSCRIPTIONAL REGULATOR, GNTR FAMILY"/>
    <property type="match status" value="1"/>
</dbReference>
<dbReference type="SMART" id="SM00345">
    <property type="entry name" value="HTH_GNTR"/>
    <property type="match status" value="1"/>
</dbReference>
<dbReference type="InterPro" id="IPR008920">
    <property type="entry name" value="TF_FadR/GntR_C"/>
</dbReference>
<dbReference type="EMBL" id="BONZ01000033">
    <property type="protein sequence ID" value="GIH15328.1"/>
    <property type="molecule type" value="Genomic_DNA"/>
</dbReference>
<dbReference type="PANTHER" id="PTHR43537:SF47">
    <property type="entry name" value="REGULATORY PROTEIN GNTR HTH"/>
    <property type="match status" value="1"/>
</dbReference>
<dbReference type="Pfam" id="PF07729">
    <property type="entry name" value="FCD"/>
    <property type="match status" value="1"/>
</dbReference>
<keyword evidence="2" id="KW-0238">DNA-binding</keyword>
<dbReference type="SMART" id="SM00895">
    <property type="entry name" value="FCD"/>
    <property type="match status" value="1"/>
</dbReference>
<evidence type="ECO:0000256" key="1">
    <source>
        <dbReference type="ARBA" id="ARBA00023015"/>
    </source>
</evidence>
<dbReference type="InterPro" id="IPR036388">
    <property type="entry name" value="WH-like_DNA-bd_sf"/>
</dbReference>
<dbReference type="Gene3D" id="1.10.10.10">
    <property type="entry name" value="Winged helix-like DNA-binding domain superfamily/Winged helix DNA-binding domain"/>
    <property type="match status" value="1"/>
</dbReference>
<proteinExistence type="predicted"/>
<dbReference type="AlphaFoldDB" id="A0A8J3VRE3"/>
<dbReference type="Pfam" id="PF00392">
    <property type="entry name" value="GntR"/>
    <property type="match status" value="1"/>
</dbReference>
<dbReference type="SUPFAM" id="SSF46785">
    <property type="entry name" value="Winged helix' DNA-binding domain"/>
    <property type="match status" value="1"/>
</dbReference>
<keyword evidence="6" id="KW-1185">Reference proteome</keyword>
<dbReference type="InterPro" id="IPR036390">
    <property type="entry name" value="WH_DNA-bd_sf"/>
</dbReference>
<accession>A0A8J3VRE3</accession>
<evidence type="ECO:0000256" key="3">
    <source>
        <dbReference type="ARBA" id="ARBA00023163"/>
    </source>
</evidence>
<feature type="domain" description="HTH gntR-type" evidence="4">
    <location>
        <begin position="7"/>
        <end position="75"/>
    </location>
</feature>
<dbReference type="RefSeq" id="WP_203918967.1">
    <property type="nucleotide sequence ID" value="NZ_BONZ01000033.1"/>
</dbReference>
<evidence type="ECO:0000256" key="2">
    <source>
        <dbReference type="ARBA" id="ARBA00023125"/>
    </source>
</evidence>
<keyword evidence="3" id="KW-0804">Transcription</keyword>
<evidence type="ECO:0000259" key="4">
    <source>
        <dbReference type="PROSITE" id="PS50949"/>
    </source>
</evidence>
<dbReference type="InterPro" id="IPR011711">
    <property type="entry name" value="GntR_C"/>
</dbReference>
<comment type="caution">
    <text evidence="5">The sequence shown here is derived from an EMBL/GenBank/DDBJ whole genome shotgun (WGS) entry which is preliminary data.</text>
</comment>
<keyword evidence="1" id="KW-0805">Transcription regulation</keyword>
<dbReference type="PROSITE" id="PS50949">
    <property type="entry name" value="HTH_GNTR"/>
    <property type="match status" value="1"/>
</dbReference>
<sequence length="233" mass="25550">MPVISRDSLVDQAIDWIRGEIASGRWAVGSRLPAEPVLAVTLGVSRNTVREAVRSLAHTGLLQVRQGDGTFVKAPTEVEAVLRQHLKTAELIHVFEARRPLEAELARLAARRRTPDDLTQLAEALARRDTAEREHDREAFVPADVAFHQAIAVAAHNPVLETLYRGFAGSLGASIEGVLDDEHLFHRPSVWHHRLYDTIAAGDEKGAARAATAHLTETLRTLSGNRDPEVPEA</sequence>
<reference evidence="5" key="1">
    <citation type="submission" date="2021-01" db="EMBL/GenBank/DDBJ databases">
        <title>Whole genome shotgun sequence of Rugosimonospora africana NBRC 104875.</title>
        <authorList>
            <person name="Komaki H."/>
            <person name="Tamura T."/>
        </authorList>
    </citation>
    <scope>NUCLEOTIDE SEQUENCE</scope>
    <source>
        <strain evidence="5">NBRC 104875</strain>
    </source>
</reference>
<dbReference type="GO" id="GO:0003700">
    <property type="term" value="F:DNA-binding transcription factor activity"/>
    <property type="evidence" value="ECO:0007669"/>
    <property type="project" value="InterPro"/>
</dbReference>
<organism evidence="5 6">
    <name type="scientific">Rugosimonospora africana</name>
    <dbReference type="NCBI Taxonomy" id="556532"/>
    <lineage>
        <taxon>Bacteria</taxon>
        <taxon>Bacillati</taxon>
        <taxon>Actinomycetota</taxon>
        <taxon>Actinomycetes</taxon>
        <taxon>Micromonosporales</taxon>
        <taxon>Micromonosporaceae</taxon>
        <taxon>Rugosimonospora</taxon>
    </lineage>
</organism>
<dbReference type="PRINTS" id="PR00035">
    <property type="entry name" value="HTHGNTR"/>
</dbReference>
<evidence type="ECO:0000313" key="5">
    <source>
        <dbReference type="EMBL" id="GIH15328.1"/>
    </source>
</evidence>
<dbReference type="GO" id="GO:0003677">
    <property type="term" value="F:DNA binding"/>
    <property type="evidence" value="ECO:0007669"/>
    <property type="project" value="UniProtKB-KW"/>
</dbReference>
<dbReference type="Gene3D" id="1.20.120.530">
    <property type="entry name" value="GntR ligand-binding domain-like"/>
    <property type="match status" value="1"/>
</dbReference>
<dbReference type="InterPro" id="IPR000524">
    <property type="entry name" value="Tscrpt_reg_HTH_GntR"/>
</dbReference>
<name>A0A8J3VRE3_9ACTN</name>
<dbReference type="SUPFAM" id="SSF48008">
    <property type="entry name" value="GntR ligand-binding domain-like"/>
    <property type="match status" value="1"/>
</dbReference>
<evidence type="ECO:0000313" key="6">
    <source>
        <dbReference type="Proteomes" id="UP000642748"/>
    </source>
</evidence>
<gene>
    <name evidence="5" type="ORF">Raf01_35000</name>
</gene>